<sequence length="235" mass="26872">MFEDFRDSRPESSSVLPSFWVKCESVLLMLDKGMVRMFCSLEYSGLNGFYGELGSITDWGSIRLLKNFRAVGTNPKVQRLSKLVEAMSSIVRELQADQQDMLLDLEKFKASILSNKNSLEDSIRRTQYSLHLDLMMETRDNKKEFSNEVDILSSQIAEVVECLKGCDAKKGEIWSRHEDIQAGTVRGCLSWTGRRYLAGKVRGRPSWYNSLLPKVQGTPSWFTGLELERHEDQAQ</sequence>
<evidence type="ECO:0000313" key="1">
    <source>
        <dbReference type="EMBL" id="KZV55503.1"/>
    </source>
</evidence>
<organism evidence="1 2">
    <name type="scientific">Dorcoceras hygrometricum</name>
    <dbReference type="NCBI Taxonomy" id="472368"/>
    <lineage>
        <taxon>Eukaryota</taxon>
        <taxon>Viridiplantae</taxon>
        <taxon>Streptophyta</taxon>
        <taxon>Embryophyta</taxon>
        <taxon>Tracheophyta</taxon>
        <taxon>Spermatophyta</taxon>
        <taxon>Magnoliopsida</taxon>
        <taxon>eudicotyledons</taxon>
        <taxon>Gunneridae</taxon>
        <taxon>Pentapetalae</taxon>
        <taxon>asterids</taxon>
        <taxon>lamiids</taxon>
        <taxon>Lamiales</taxon>
        <taxon>Gesneriaceae</taxon>
        <taxon>Didymocarpoideae</taxon>
        <taxon>Trichosporeae</taxon>
        <taxon>Loxocarpinae</taxon>
        <taxon>Dorcoceras</taxon>
    </lineage>
</organism>
<proteinExistence type="predicted"/>
<gene>
    <name evidence="1" type="ORF">F511_27236</name>
</gene>
<reference evidence="1 2" key="1">
    <citation type="journal article" date="2015" name="Proc. Natl. Acad. Sci. U.S.A.">
        <title>The resurrection genome of Boea hygrometrica: A blueprint for survival of dehydration.</title>
        <authorList>
            <person name="Xiao L."/>
            <person name="Yang G."/>
            <person name="Zhang L."/>
            <person name="Yang X."/>
            <person name="Zhao S."/>
            <person name="Ji Z."/>
            <person name="Zhou Q."/>
            <person name="Hu M."/>
            <person name="Wang Y."/>
            <person name="Chen M."/>
            <person name="Xu Y."/>
            <person name="Jin H."/>
            <person name="Xiao X."/>
            <person name="Hu G."/>
            <person name="Bao F."/>
            <person name="Hu Y."/>
            <person name="Wan P."/>
            <person name="Li L."/>
            <person name="Deng X."/>
            <person name="Kuang T."/>
            <person name="Xiang C."/>
            <person name="Zhu J.K."/>
            <person name="Oliver M.J."/>
            <person name="He Y."/>
        </authorList>
    </citation>
    <scope>NUCLEOTIDE SEQUENCE [LARGE SCALE GENOMIC DNA]</scope>
    <source>
        <strain evidence="2">cv. XS01</strain>
    </source>
</reference>
<dbReference type="EMBL" id="KQ988520">
    <property type="protein sequence ID" value="KZV55503.1"/>
    <property type="molecule type" value="Genomic_DNA"/>
</dbReference>
<dbReference type="AlphaFoldDB" id="A0A2Z7D8W5"/>
<name>A0A2Z7D8W5_9LAMI</name>
<protein>
    <submittedName>
        <fullName evidence="1">Pentatricopeptide repeat-containing protein chloroplastic-like</fullName>
    </submittedName>
</protein>
<evidence type="ECO:0000313" key="2">
    <source>
        <dbReference type="Proteomes" id="UP000250235"/>
    </source>
</evidence>
<keyword evidence="2" id="KW-1185">Reference proteome</keyword>
<accession>A0A2Z7D8W5</accession>
<dbReference type="Proteomes" id="UP000250235">
    <property type="component" value="Unassembled WGS sequence"/>
</dbReference>